<dbReference type="GO" id="GO:0006261">
    <property type="term" value="P:DNA-templated DNA replication"/>
    <property type="evidence" value="ECO:0007669"/>
    <property type="project" value="InterPro"/>
</dbReference>
<evidence type="ECO:0000259" key="2">
    <source>
        <dbReference type="SMART" id="SM00482"/>
    </source>
</evidence>
<dbReference type="PANTHER" id="PTHR10133:SF27">
    <property type="entry name" value="DNA POLYMERASE NU"/>
    <property type="match status" value="1"/>
</dbReference>
<evidence type="ECO:0000313" key="3">
    <source>
        <dbReference type="EMBL" id="KKL77393.1"/>
    </source>
</evidence>
<sequence length="489" mass="55654">MGDDAAVYDAEFKAYLTKNKWSKHFDYAPIDVIAPYCERDCVYAGMMLAVYERYIEETQQGRVWSTERAVTKVLWEMEHAGIGTDLEYARGQLVPMKERLEDVTSSIYGYSGYEFNINSTQQLNKVMGNLGVKSTVKTTKNNPSWAAQALAQVKHPIANAILEQRGLGKLVKDYFEKALEWEDGVQHASFKNWGAVTGRMSCANPNLHSVAKNPQDLSGDVDVALLAGAKAIVGGKAVGAKYSDETEGLVSVRRMYVPRPGYRLYMLDYSQMEMRIFADYVKDEVLSALCEDPLFDFHDHVAEQVWGVSKGDEMWDFYRFKAKGINFGLVFGMGINALSLAIDSTKDEAKRYKAEYFDRFPRAYEFIDLVSKTVEQRGWIRNRFNRRYWIDYDRSYVGVNYLIQGTGADIVKEAMVGIREFLVERDLMSRQLVQVHDEIIMEIPDDERELVLPVVMGIMEKRRIETYLPVEASVGGPSWAQKTVVELAA</sequence>
<dbReference type="EMBL" id="LAZR01023761">
    <property type="protein sequence ID" value="KKL77393.1"/>
    <property type="molecule type" value="Genomic_DNA"/>
</dbReference>
<dbReference type="PANTHER" id="PTHR10133">
    <property type="entry name" value="DNA POLYMERASE I"/>
    <property type="match status" value="1"/>
</dbReference>
<organism evidence="3">
    <name type="scientific">marine sediment metagenome</name>
    <dbReference type="NCBI Taxonomy" id="412755"/>
    <lineage>
        <taxon>unclassified sequences</taxon>
        <taxon>metagenomes</taxon>
        <taxon>ecological metagenomes</taxon>
    </lineage>
</organism>
<dbReference type="Gene3D" id="3.30.70.370">
    <property type="match status" value="1"/>
</dbReference>
<feature type="domain" description="DNA-directed DNA polymerase family A palm" evidence="2">
    <location>
        <begin position="251"/>
        <end position="447"/>
    </location>
</feature>
<protein>
    <recommendedName>
        <fullName evidence="2">DNA-directed DNA polymerase family A palm domain-containing protein</fullName>
    </recommendedName>
</protein>
<dbReference type="GO" id="GO:0006302">
    <property type="term" value="P:double-strand break repair"/>
    <property type="evidence" value="ECO:0007669"/>
    <property type="project" value="TreeGrafter"/>
</dbReference>
<accession>A0A0F9ETD6</accession>
<dbReference type="Gene3D" id="1.20.1060.10">
    <property type="entry name" value="Taq DNA Polymerase, Chain T, domain 4"/>
    <property type="match status" value="1"/>
</dbReference>
<gene>
    <name evidence="3" type="ORF">LCGC14_2035350</name>
</gene>
<dbReference type="PRINTS" id="PR00868">
    <property type="entry name" value="DNAPOLI"/>
</dbReference>
<evidence type="ECO:0000256" key="1">
    <source>
        <dbReference type="ARBA" id="ARBA00022705"/>
    </source>
</evidence>
<dbReference type="SUPFAM" id="SSF56672">
    <property type="entry name" value="DNA/RNA polymerases"/>
    <property type="match status" value="1"/>
</dbReference>
<comment type="caution">
    <text evidence="3">The sequence shown here is derived from an EMBL/GenBank/DDBJ whole genome shotgun (WGS) entry which is preliminary data.</text>
</comment>
<dbReference type="AlphaFoldDB" id="A0A0F9ETD6"/>
<dbReference type="Pfam" id="PF00476">
    <property type="entry name" value="DNA_pol_A"/>
    <property type="match status" value="1"/>
</dbReference>
<dbReference type="GO" id="GO:0003677">
    <property type="term" value="F:DNA binding"/>
    <property type="evidence" value="ECO:0007669"/>
    <property type="project" value="InterPro"/>
</dbReference>
<name>A0A0F9ETD6_9ZZZZ</name>
<dbReference type="SMART" id="SM00482">
    <property type="entry name" value="POLAc"/>
    <property type="match status" value="1"/>
</dbReference>
<reference evidence="3" key="1">
    <citation type="journal article" date="2015" name="Nature">
        <title>Complex archaea that bridge the gap between prokaryotes and eukaryotes.</title>
        <authorList>
            <person name="Spang A."/>
            <person name="Saw J.H."/>
            <person name="Jorgensen S.L."/>
            <person name="Zaremba-Niedzwiedzka K."/>
            <person name="Martijn J."/>
            <person name="Lind A.E."/>
            <person name="van Eijk R."/>
            <person name="Schleper C."/>
            <person name="Guy L."/>
            <person name="Ettema T.J."/>
        </authorList>
    </citation>
    <scope>NUCLEOTIDE SEQUENCE</scope>
</reference>
<dbReference type="Gene3D" id="1.10.150.20">
    <property type="entry name" value="5' to 3' exonuclease, C-terminal subdomain"/>
    <property type="match status" value="1"/>
</dbReference>
<dbReference type="GO" id="GO:0003887">
    <property type="term" value="F:DNA-directed DNA polymerase activity"/>
    <property type="evidence" value="ECO:0007669"/>
    <property type="project" value="InterPro"/>
</dbReference>
<dbReference type="InterPro" id="IPR043502">
    <property type="entry name" value="DNA/RNA_pol_sf"/>
</dbReference>
<dbReference type="InterPro" id="IPR001098">
    <property type="entry name" value="DNA-dir_DNA_pol_A_palm_dom"/>
</dbReference>
<keyword evidence="1" id="KW-0235">DNA replication</keyword>
<proteinExistence type="predicted"/>
<dbReference type="InterPro" id="IPR002298">
    <property type="entry name" value="DNA_polymerase_A"/>
</dbReference>